<gene>
    <name evidence="1" type="ORF">AK812_SmicGene2999</name>
</gene>
<name>A0A1Q9F085_SYMMI</name>
<sequence>MQYRQHKPTWHEKLFICSGDQAITSAQRVLCAEATVSSIQSTIQEAMQTLPPESLVLVFYSGHGFCPEGQGNTFIVLEDAEGRSECFSLEHQLAREVASPERRRHYLTVCCICIGPLFDWKHCIFSEEGSKRPPERPRIDWCDTDLFLLFYACPLHATLLDCQLVRRAVAHVLGSCLDSFQSFLLMLKDEIRHMSLGYVEPDFFNGDSLNARSISMQRSSSTSYLQPIMTASVLDKLIQAPLLRRHLSILVRDELSEGVEYPAIRQSLVDTAAKLQNSAEASLEIQLQALRESRLIDVARVLESATGTSHSPSKKAHRTLETVSCESLDCIIAAVKEELDVETRDEELASHGDLLQVSSSVSKLLGHICGPFSLRHEILAEDLLEFGPGLDWEYVLIPGQEPAALSRGEQMRFTEKVQELLASTKSQPSSRILLARGCIWLMVGSGLSDSEKQLFERSLQEHILDCKAKSPCWTFARPPQFKPFAMVPLGLLNLVALAGALLPKSSTLDGEACWLHVAEFKKLVRTWMDAGGFNDGMRCFGWRVQLLHRGRPLEDVEWLQSTSDLRIVAEPTWASFPNEAERLSSAGFLLRLLQDLFGREVDGVKWLESSSLQDLVATICAAQYDTFFLHEVLNDILGGQDALRCLEPRALHAHVWKELLKRAGSLPTEEELAAPMSAGYAEVSPQPGSSPKDEVTSLLEQLSRFPASKSWFLKLLEVKELSHAESFSDLLEVARGLSQPVATRGSSSADIEDEIDQELSQTLQKLFDDIGSVGVEQAINSFIEEWN</sequence>
<evidence type="ECO:0000313" key="2">
    <source>
        <dbReference type="Proteomes" id="UP000186817"/>
    </source>
</evidence>
<dbReference type="AlphaFoldDB" id="A0A1Q9F085"/>
<protein>
    <submittedName>
        <fullName evidence="1">Uncharacterized protein</fullName>
    </submittedName>
</protein>
<evidence type="ECO:0000313" key="1">
    <source>
        <dbReference type="EMBL" id="OLQ13002.1"/>
    </source>
</evidence>
<accession>A0A1Q9F085</accession>
<reference evidence="1 2" key="1">
    <citation type="submission" date="2016-02" db="EMBL/GenBank/DDBJ databases">
        <title>Genome analysis of coral dinoflagellate symbionts highlights evolutionary adaptations to a symbiotic lifestyle.</title>
        <authorList>
            <person name="Aranda M."/>
            <person name="Li Y."/>
            <person name="Liew Y.J."/>
            <person name="Baumgarten S."/>
            <person name="Simakov O."/>
            <person name="Wilson M."/>
            <person name="Piel J."/>
            <person name="Ashoor H."/>
            <person name="Bougouffa S."/>
            <person name="Bajic V.B."/>
            <person name="Ryu T."/>
            <person name="Ravasi T."/>
            <person name="Bayer T."/>
            <person name="Micklem G."/>
            <person name="Kim H."/>
            <person name="Bhak J."/>
            <person name="Lajeunesse T.C."/>
            <person name="Voolstra C.R."/>
        </authorList>
    </citation>
    <scope>NUCLEOTIDE SEQUENCE [LARGE SCALE GENOMIC DNA]</scope>
    <source>
        <strain evidence="1 2">CCMP2467</strain>
    </source>
</reference>
<keyword evidence="2" id="KW-1185">Reference proteome</keyword>
<dbReference type="OrthoDB" id="413073at2759"/>
<dbReference type="Proteomes" id="UP000186817">
    <property type="component" value="Unassembled WGS sequence"/>
</dbReference>
<organism evidence="1 2">
    <name type="scientific">Symbiodinium microadriaticum</name>
    <name type="common">Dinoflagellate</name>
    <name type="synonym">Zooxanthella microadriatica</name>
    <dbReference type="NCBI Taxonomy" id="2951"/>
    <lineage>
        <taxon>Eukaryota</taxon>
        <taxon>Sar</taxon>
        <taxon>Alveolata</taxon>
        <taxon>Dinophyceae</taxon>
        <taxon>Suessiales</taxon>
        <taxon>Symbiodiniaceae</taxon>
        <taxon>Symbiodinium</taxon>
    </lineage>
</organism>
<comment type="caution">
    <text evidence="1">The sequence shown here is derived from an EMBL/GenBank/DDBJ whole genome shotgun (WGS) entry which is preliminary data.</text>
</comment>
<dbReference type="EMBL" id="LSRX01000034">
    <property type="protein sequence ID" value="OLQ13002.1"/>
    <property type="molecule type" value="Genomic_DNA"/>
</dbReference>
<proteinExistence type="predicted"/>